<evidence type="ECO:0000313" key="3">
    <source>
        <dbReference type="Proteomes" id="UP000584642"/>
    </source>
</evidence>
<evidence type="ECO:0000259" key="1">
    <source>
        <dbReference type="Pfam" id="PF06568"/>
    </source>
</evidence>
<proteinExistence type="predicted"/>
<comment type="caution">
    <text evidence="2">The sequence shown here is derived from an EMBL/GenBank/DDBJ whole genome shotgun (WGS) entry which is preliminary data.</text>
</comment>
<dbReference type="InterPro" id="IPR009506">
    <property type="entry name" value="YjiS-like"/>
</dbReference>
<name>A0ABX2T5L8_9PROT</name>
<protein>
    <submittedName>
        <fullName evidence="2">DUF1127 domain-containing protein</fullName>
    </submittedName>
</protein>
<dbReference type="Proteomes" id="UP000584642">
    <property type="component" value="Unassembled WGS sequence"/>
</dbReference>
<feature type="domain" description="YjiS-like" evidence="1">
    <location>
        <begin position="38"/>
        <end position="66"/>
    </location>
</feature>
<sequence>MSQSNHSVTAPVAQSDTGIVARAVGRGIFAAFEVAGIWMERYRERRALQALPDHLLHDIGVSRADANQESDKPFWQG</sequence>
<gene>
    <name evidence="2" type="ORF">HND93_02535</name>
</gene>
<evidence type="ECO:0000313" key="2">
    <source>
        <dbReference type="EMBL" id="NYZ18576.1"/>
    </source>
</evidence>
<dbReference type="EMBL" id="JABFDB010000001">
    <property type="protein sequence ID" value="NYZ18576.1"/>
    <property type="molecule type" value="Genomic_DNA"/>
</dbReference>
<reference evidence="2 3" key="1">
    <citation type="submission" date="2020-05" db="EMBL/GenBank/DDBJ databases">
        <title>Azospirillum oleiclasticum sp. nov, a nitrogen-fixing and heavy crude oil-emulsifying bacterium isolated from the crude oil of Yumen Oilfield.</title>
        <authorList>
            <person name="Wu D."/>
            <person name="Cai M."/>
            <person name="Zhang X."/>
        </authorList>
    </citation>
    <scope>NUCLEOTIDE SEQUENCE [LARGE SCALE GENOMIC DNA]</scope>
    <source>
        <strain evidence="2 3">ROY-1-1-2</strain>
    </source>
</reference>
<keyword evidence="3" id="KW-1185">Reference proteome</keyword>
<dbReference type="RefSeq" id="WP_180280306.1">
    <property type="nucleotide sequence ID" value="NZ_JABFDB010000001.1"/>
</dbReference>
<accession>A0ABX2T5L8</accession>
<organism evidence="2 3">
    <name type="scientific">Azospirillum oleiclasticum</name>
    <dbReference type="NCBI Taxonomy" id="2735135"/>
    <lineage>
        <taxon>Bacteria</taxon>
        <taxon>Pseudomonadati</taxon>
        <taxon>Pseudomonadota</taxon>
        <taxon>Alphaproteobacteria</taxon>
        <taxon>Rhodospirillales</taxon>
        <taxon>Azospirillaceae</taxon>
        <taxon>Azospirillum</taxon>
    </lineage>
</organism>
<dbReference type="Pfam" id="PF06568">
    <property type="entry name" value="YjiS-like"/>
    <property type="match status" value="1"/>
</dbReference>